<dbReference type="PROSITE" id="PS01047">
    <property type="entry name" value="HMA_1"/>
    <property type="match status" value="1"/>
</dbReference>
<dbReference type="InterPro" id="IPR006121">
    <property type="entry name" value="HMA_dom"/>
</dbReference>
<keyword evidence="13" id="KW-0406">Ion transport</keyword>
<evidence type="ECO:0000256" key="14">
    <source>
        <dbReference type="ARBA" id="ARBA00023136"/>
    </source>
</evidence>
<name>A0ABP7N523_9GAMM</name>
<dbReference type="SUPFAM" id="SSF56784">
    <property type="entry name" value="HAD-like"/>
    <property type="match status" value="1"/>
</dbReference>
<keyword evidence="11" id="KW-1278">Translocase</keyword>
<sequence length="795" mass="86882">MSDNPCYHCGESIPSHINVSSEIDQQEREFCCIGCQAVALTISGAGLSNYYRFRTENAPQASDNASLQEKYSLYDEESVQTRFCSYNENIASATLLISGISCAACVWLIEKHLEHLSGIEEVRVNLTTHRATISWNTQDIKLSEIFYAIDAIGYHAEPWKANRAAQQQQKENHTALARLGIAGIGMMQVMMMANALYFGHYTGIDQSYESFIRWASLFLTTPVVLYSSFPFFQASFRDLKTRHLTMDVPVSIAIALAFSASIWATFKGTGEVYFDSVCMFTFFLLLGRFFEMKARHQNSQASNELIGLLPNTTLVYKDGEYQITSTEQIKLGDQVLIKPGHTVPSDARVIEGTADLDESALTGEYLPVSKTIGDEVLGGTVCLDHPLVVEIIKIGHQNTLNLVVELMNKAESSKPRIARIADTIASRFVAAVLITAVTVWGCWMFIDPDKAFWIALSVLVVTCPCALSLATPTAITAATSSLKRSGLVITSTHVLETLPTTTDVLFDKTGTLTQGKLTIADVTTVDQLSKEEALDIAANLEALSEHPIARAFPSSTSPATDVVITPGGGLSGVIDSETYHIGHAEFIAQQLNSSEVKSPDSNHWVILANHEQPLAWFKVEDTEREDAIQAVTEMTERNLQVHMLTGDRSQAAKIIGDKLQIPNIHSGLSPQEKLDKLNELHAQNKKTLMIGDGINDIPVLASAGVSIAMSEATDLAKTKSDMVLMNGKLTAISKAFEIAVKCRKVIKQNLSWALLYNLIALPLAATGYIPPWAAAIGMSTSSLVVVLNAVRLRNI</sequence>
<dbReference type="Gene3D" id="3.30.70.100">
    <property type="match status" value="1"/>
</dbReference>
<dbReference type="Pfam" id="PF12156">
    <property type="entry name" value="ATPase-cat_bd"/>
    <property type="match status" value="1"/>
</dbReference>
<dbReference type="EMBL" id="BAABBN010000012">
    <property type="protein sequence ID" value="GAA3937287.1"/>
    <property type="molecule type" value="Genomic_DNA"/>
</dbReference>
<accession>A0ABP7N523</accession>
<reference evidence="18" key="1">
    <citation type="journal article" date="2019" name="Int. J. Syst. Evol. Microbiol.">
        <title>The Global Catalogue of Microorganisms (GCM) 10K type strain sequencing project: providing services to taxonomists for standard genome sequencing and annotation.</title>
        <authorList>
            <consortium name="The Broad Institute Genomics Platform"/>
            <consortium name="The Broad Institute Genome Sequencing Center for Infectious Disease"/>
            <person name="Wu L."/>
            <person name="Ma J."/>
        </authorList>
    </citation>
    <scope>NUCLEOTIDE SEQUENCE [LARGE SCALE GENOMIC DNA]</scope>
    <source>
        <strain evidence="18">JCM 17551</strain>
    </source>
</reference>
<dbReference type="SFLD" id="SFLDF00027">
    <property type="entry name" value="p-type_atpase"/>
    <property type="match status" value="1"/>
</dbReference>
<evidence type="ECO:0000256" key="11">
    <source>
        <dbReference type="ARBA" id="ARBA00022967"/>
    </source>
</evidence>
<proteinExistence type="inferred from homology"/>
<dbReference type="Pfam" id="PF00403">
    <property type="entry name" value="HMA"/>
    <property type="match status" value="1"/>
</dbReference>
<dbReference type="Proteomes" id="UP001501565">
    <property type="component" value="Unassembled WGS sequence"/>
</dbReference>
<dbReference type="InterPro" id="IPR017969">
    <property type="entry name" value="Heavy-metal-associated_CS"/>
</dbReference>
<feature type="transmembrane region" description="Helical" evidence="15">
    <location>
        <begin position="452"/>
        <end position="475"/>
    </location>
</feature>
<evidence type="ECO:0000313" key="18">
    <source>
        <dbReference type="Proteomes" id="UP001501565"/>
    </source>
</evidence>
<dbReference type="InterPro" id="IPR027256">
    <property type="entry name" value="P-typ_ATPase_IB"/>
</dbReference>
<keyword evidence="3" id="KW-0813">Transport</keyword>
<dbReference type="PRINTS" id="PR00943">
    <property type="entry name" value="CUATPASE"/>
</dbReference>
<feature type="transmembrane region" description="Helical" evidence="15">
    <location>
        <begin position="272"/>
        <end position="290"/>
    </location>
</feature>
<dbReference type="Pfam" id="PF00122">
    <property type="entry name" value="E1-E2_ATPase"/>
    <property type="match status" value="1"/>
</dbReference>
<dbReference type="SFLD" id="SFLDS00003">
    <property type="entry name" value="Haloacid_Dehalogenase"/>
    <property type="match status" value="1"/>
</dbReference>
<dbReference type="SUPFAM" id="SSF81653">
    <property type="entry name" value="Calcium ATPase, transduction domain A"/>
    <property type="match status" value="1"/>
</dbReference>
<keyword evidence="14 15" id="KW-0472">Membrane</keyword>
<feature type="transmembrane region" description="Helical" evidence="15">
    <location>
        <begin position="424"/>
        <end position="446"/>
    </location>
</feature>
<keyword evidence="4 15" id="KW-1003">Cell membrane</keyword>
<evidence type="ECO:0000256" key="8">
    <source>
        <dbReference type="ARBA" id="ARBA00022741"/>
    </source>
</evidence>
<evidence type="ECO:0000256" key="7">
    <source>
        <dbReference type="ARBA" id="ARBA00022723"/>
    </source>
</evidence>
<evidence type="ECO:0000256" key="4">
    <source>
        <dbReference type="ARBA" id="ARBA00022475"/>
    </source>
</evidence>
<dbReference type="NCBIfam" id="TIGR01512">
    <property type="entry name" value="ATPase-IB2_Cd"/>
    <property type="match status" value="1"/>
</dbReference>
<evidence type="ECO:0000259" key="16">
    <source>
        <dbReference type="PROSITE" id="PS50846"/>
    </source>
</evidence>
<evidence type="ECO:0000256" key="2">
    <source>
        <dbReference type="ARBA" id="ARBA00006024"/>
    </source>
</evidence>
<comment type="subcellular location">
    <subcellularLocation>
        <location evidence="1">Cell membrane</location>
        <topology evidence="1">Multi-pass membrane protein</topology>
    </subcellularLocation>
</comment>
<dbReference type="PANTHER" id="PTHR43520:SF5">
    <property type="entry name" value="CATION-TRANSPORTING P-TYPE ATPASE-RELATED"/>
    <property type="match status" value="1"/>
</dbReference>
<dbReference type="PROSITE" id="PS00154">
    <property type="entry name" value="ATPASE_E1_E2"/>
    <property type="match status" value="1"/>
</dbReference>
<dbReference type="InterPro" id="IPR036412">
    <property type="entry name" value="HAD-like_sf"/>
</dbReference>
<evidence type="ECO:0000256" key="9">
    <source>
        <dbReference type="ARBA" id="ARBA00022840"/>
    </source>
</evidence>
<comment type="caution">
    <text evidence="17">The sequence shown here is derived from an EMBL/GenBank/DDBJ whole genome shotgun (WGS) entry which is preliminary data.</text>
</comment>
<dbReference type="CDD" id="cd02079">
    <property type="entry name" value="P-type_ATPase_HM"/>
    <property type="match status" value="1"/>
</dbReference>
<comment type="similarity">
    <text evidence="2 15">Belongs to the cation transport ATPase (P-type) (TC 3.A.3) family. Type IB subfamily.</text>
</comment>
<dbReference type="InterPro" id="IPR023299">
    <property type="entry name" value="ATPase_P-typ_cyto_dom_N"/>
</dbReference>
<feature type="transmembrane region" description="Helical" evidence="15">
    <location>
        <begin position="244"/>
        <end position="266"/>
    </location>
</feature>
<keyword evidence="10" id="KW-0460">Magnesium</keyword>
<feature type="domain" description="HMA" evidence="16">
    <location>
        <begin position="91"/>
        <end position="157"/>
    </location>
</feature>
<keyword evidence="18" id="KW-1185">Reference proteome</keyword>
<evidence type="ECO:0000256" key="6">
    <source>
        <dbReference type="ARBA" id="ARBA00022692"/>
    </source>
</evidence>
<keyword evidence="5" id="KW-0597">Phosphoprotein</keyword>
<dbReference type="SUPFAM" id="SSF55008">
    <property type="entry name" value="HMA, heavy metal-associated domain"/>
    <property type="match status" value="1"/>
</dbReference>
<dbReference type="InterPro" id="IPR021993">
    <property type="entry name" value="ATPase-cat-bd"/>
</dbReference>
<dbReference type="NCBIfam" id="TIGR01525">
    <property type="entry name" value="ATPase-IB_hvy"/>
    <property type="match status" value="1"/>
</dbReference>
<evidence type="ECO:0000256" key="5">
    <source>
        <dbReference type="ARBA" id="ARBA00022553"/>
    </source>
</evidence>
<dbReference type="InterPro" id="IPR044492">
    <property type="entry name" value="P_typ_ATPase_HD_dom"/>
</dbReference>
<dbReference type="Pfam" id="PF00702">
    <property type="entry name" value="Hydrolase"/>
    <property type="match status" value="1"/>
</dbReference>
<feature type="transmembrane region" description="Helical" evidence="15">
    <location>
        <begin position="750"/>
        <end position="766"/>
    </location>
</feature>
<organism evidence="17 18">
    <name type="scientific">Litoribacillus peritrichatus</name>
    <dbReference type="NCBI Taxonomy" id="718191"/>
    <lineage>
        <taxon>Bacteria</taxon>
        <taxon>Pseudomonadati</taxon>
        <taxon>Pseudomonadota</taxon>
        <taxon>Gammaproteobacteria</taxon>
        <taxon>Oceanospirillales</taxon>
        <taxon>Oceanospirillaceae</taxon>
        <taxon>Litoribacillus</taxon>
    </lineage>
</organism>
<evidence type="ECO:0000256" key="13">
    <source>
        <dbReference type="ARBA" id="ARBA00023065"/>
    </source>
</evidence>
<feature type="transmembrane region" description="Helical" evidence="15">
    <location>
        <begin position="772"/>
        <end position="790"/>
    </location>
</feature>
<dbReference type="InterPro" id="IPR001757">
    <property type="entry name" value="P_typ_ATPase"/>
</dbReference>
<dbReference type="NCBIfam" id="TIGR01511">
    <property type="entry name" value="ATPase-IB1_Cu"/>
    <property type="match status" value="1"/>
</dbReference>
<feature type="transmembrane region" description="Helical" evidence="15">
    <location>
        <begin position="176"/>
        <end position="199"/>
    </location>
</feature>
<dbReference type="CDD" id="cd00371">
    <property type="entry name" value="HMA"/>
    <property type="match status" value="1"/>
</dbReference>
<keyword evidence="6 15" id="KW-0812">Transmembrane</keyword>
<dbReference type="InterPro" id="IPR059000">
    <property type="entry name" value="ATPase_P-type_domA"/>
</dbReference>
<feature type="transmembrane region" description="Helical" evidence="15">
    <location>
        <begin position="211"/>
        <end position="232"/>
    </location>
</feature>
<protein>
    <submittedName>
        <fullName evidence="17">Heavy metal translocating P-type ATPase</fullName>
    </submittedName>
</protein>
<evidence type="ECO:0000313" key="17">
    <source>
        <dbReference type="EMBL" id="GAA3937287.1"/>
    </source>
</evidence>
<dbReference type="InterPro" id="IPR036163">
    <property type="entry name" value="HMA_dom_sf"/>
</dbReference>
<dbReference type="InterPro" id="IPR023298">
    <property type="entry name" value="ATPase_P-typ_TM_dom_sf"/>
</dbReference>
<dbReference type="PRINTS" id="PR00119">
    <property type="entry name" value="CATATPASE"/>
</dbReference>
<evidence type="ECO:0000256" key="10">
    <source>
        <dbReference type="ARBA" id="ARBA00022842"/>
    </source>
</evidence>
<dbReference type="PANTHER" id="PTHR43520">
    <property type="entry name" value="ATP7, ISOFORM B"/>
    <property type="match status" value="1"/>
</dbReference>
<dbReference type="Gene3D" id="3.40.1110.10">
    <property type="entry name" value="Calcium-transporting ATPase, cytoplasmic domain N"/>
    <property type="match status" value="1"/>
</dbReference>
<dbReference type="InterPro" id="IPR023214">
    <property type="entry name" value="HAD_sf"/>
</dbReference>
<dbReference type="SUPFAM" id="SSF81665">
    <property type="entry name" value="Calcium ATPase, transmembrane domain M"/>
    <property type="match status" value="1"/>
</dbReference>
<dbReference type="SFLD" id="SFLDG00002">
    <property type="entry name" value="C1.7:_P-type_atpase_like"/>
    <property type="match status" value="1"/>
</dbReference>
<keyword evidence="8 15" id="KW-0547">Nucleotide-binding</keyword>
<dbReference type="InterPro" id="IPR008250">
    <property type="entry name" value="ATPase_P-typ_transduc_dom_A_sf"/>
</dbReference>
<evidence type="ECO:0000256" key="12">
    <source>
        <dbReference type="ARBA" id="ARBA00022989"/>
    </source>
</evidence>
<dbReference type="NCBIfam" id="TIGR01494">
    <property type="entry name" value="ATPase_P-type"/>
    <property type="match status" value="1"/>
</dbReference>
<evidence type="ECO:0000256" key="15">
    <source>
        <dbReference type="RuleBase" id="RU362081"/>
    </source>
</evidence>
<dbReference type="InterPro" id="IPR018303">
    <property type="entry name" value="ATPase_P-typ_P_site"/>
</dbReference>
<dbReference type="Gene3D" id="3.40.50.1000">
    <property type="entry name" value="HAD superfamily/HAD-like"/>
    <property type="match status" value="1"/>
</dbReference>
<evidence type="ECO:0000256" key="3">
    <source>
        <dbReference type="ARBA" id="ARBA00022448"/>
    </source>
</evidence>
<keyword evidence="7 15" id="KW-0479">Metal-binding</keyword>
<dbReference type="Gene3D" id="2.70.150.10">
    <property type="entry name" value="Calcium-transporting ATPase, cytoplasmic transduction domain A"/>
    <property type="match status" value="1"/>
</dbReference>
<keyword evidence="12 15" id="KW-1133">Transmembrane helix</keyword>
<dbReference type="PROSITE" id="PS50846">
    <property type="entry name" value="HMA_2"/>
    <property type="match status" value="1"/>
</dbReference>
<gene>
    <name evidence="17" type="ORF">GCM10022277_37070</name>
</gene>
<dbReference type="PROSITE" id="PS01229">
    <property type="entry name" value="COF_2"/>
    <property type="match status" value="1"/>
</dbReference>
<dbReference type="RefSeq" id="WP_344800110.1">
    <property type="nucleotide sequence ID" value="NZ_BAABBN010000012.1"/>
</dbReference>
<keyword evidence="9 15" id="KW-0067">ATP-binding</keyword>
<evidence type="ECO:0000256" key="1">
    <source>
        <dbReference type="ARBA" id="ARBA00004651"/>
    </source>
</evidence>